<keyword evidence="2" id="KW-0472">Membrane</keyword>
<evidence type="ECO:0000256" key="1">
    <source>
        <dbReference type="ARBA" id="ARBA00006611"/>
    </source>
</evidence>
<keyword evidence="5" id="KW-1185">Reference proteome</keyword>
<dbReference type="InterPro" id="IPR050921">
    <property type="entry name" value="T4SS_GSP_E_ATPase"/>
</dbReference>
<proteinExistence type="inferred from homology"/>
<dbReference type="SUPFAM" id="SSF52540">
    <property type="entry name" value="P-loop containing nucleoside triphosphate hydrolases"/>
    <property type="match status" value="1"/>
</dbReference>
<evidence type="ECO:0000256" key="2">
    <source>
        <dbReference type="RuleBase" id="RU366071"/>
    </source>
</evidence>
<comment type="function">
    <text evidence="2">Part of the Type IV secretion system.</text>
</comment>
<evidence type="ECO:0000313" key="5">
    <source>
        <dbReference type="Proteomes" id="UP000736373"/>
    </source>
</evidence>
<name>A0ABR7PZD2_9BURK</name>
<gene>
    <name evidence="4" type="primary">virB11</name>
    <name evidence="4" type="ORF">F6X42_35555</name>
</gene>
<sequence>MNSAVIDVIEKGTIARSFLRQMGIASFFDSSLTEVAINRPGEIWTQGSGAWRQHEAPACTLDACFKLANALTVMKGGKFSTKEPIHPVVLPDGQRGHVLMQPACEQDTISITIRIPSNQRFSVHEYERNGWFADYRDVSPRREVPASLDLPPYEQKMLEAKSQRNVTRLLELAVANRLNIVLAGGTGSGKTTLNKALSDLVPSDERIGTIEDTPELSLPKHPNRVHMFFSDTLPAKELVRSTLRMKFDRVFLAELRGDETWDYMTLLNTGTPGGITTVHCNDARSAHSRIATLVKQSVAGQTLDWQFIMDQVRVTVDLVLFMRDKRLSEIWYDPVDKWQLLGSIA</sequence>
<dbReference type="Pfam" id="PF00437">
    <property type="entry name" value="T2SSE"/>
    <property type="match status" value="1"/>
</dbReference>
<comment type="similarity">
    <text evidence="1 2">Belongs to the GSP E family.</text>
</comment>
<dbReference type="PANTHER" id="PTHR30486">
    <property type="entry name" value="TWITCHING MOTILITY PROTEIN PILT"/>
    <property type="match status" value="1"/>
</dbReference>
<dbReference type="InterPro" id="IPR027417">
    <property type="entry name" value="P-loop_NTPase"/>
</dbReference>
<protein>
    <recommendedName>
        <fullName evidence="2">Type IV secretion system protein</fullName>
    </recommendedName>
</protein>
<dbReference type="PANTHER" id="PTHR30486:SF6">
    <property type="entry name" value="TYPE IV PILUS RETRACTATION ATPASE PILT"/>
    <property type="match status" value="1"/>
</dbReference>
<accession>A0ABR7PZD2</accession>
<reference evidence="4 5" key="1">
    <citation type="submission" date="2019-09" db="EMBL/GenBank/DDBJ databases">
        <title>Paraburkholderia podalyriae sp. nov., A South African Podalyria-associated rhizobium.</title>
        <authorList>
            <person name="Mavima L."/>
            <person name="Beukes C.W."/>
            <person name="Palmer M."/>
            <person name="De Meyer S.E."/>
            <person name="James E.K."/>
            <person name="Maluk M."/>
            <person name="Avontuur J.R."/>
            <person name="Chan W.Y."/>
            <person name="Venter S.N."/>
            <person name="Steenkamp E.T."/>
        </authorList>
    </citation>
    <scope>NUCLEOTIDE SEQUENCE [LARGE SCALE GENOMIC DNA]</scope>
    <source>
        <strain evidence="4 5">WC7.3b</strain>
    </source>
</reference>
<dbReference type="CDD" id="cd01130">
    <property type="entry name" value="VirB11-like_ATPase"/>
    <property type="match status" value="1"/>
</dbReference>
<comment type="subcellular location">
    <subcellularLocation>
        <location evidence="2">Cell inner membrane</location>
        <topology evidence="2">Peripheral membrane protein</topology>
        <orientation evidence="2">Cytoplasmic side</orientation>
    </subcellularLocation>
</comment>
<comment type="caution">
    <text evidence="4">The sequence shown here is derived from an EMBL/GenBank/DDBJ whole genome shotgun (WGS) entry which is preliminary data.</text>
</comment>
<keyword evidence="2" id="KW-0997">Cell inner membrane</keyword>
<keyword evidence="2" id="KW-1003">Cell membrane</keyword>
<evidence type="ECO:0000259" key="3">
    <source>
        <dbReference type="Pfam" id="PF00437"/>
    </source>
</evidence>
<dbReference type="Gene3D" id="3.30.450.90">
    <property type="match status" value="1"/>
</dbReference>
<keyword evidence="2" id="KW-0547">Nucleotide-binding</keyword>
<dbReference type="EMBL" id="VZQQ01000061">
    <property type="protein sequence ID" value="MBC8751640.1"/>
    <property type="molecule type" value="Genomic_DNA"/>
</dbReference>
<dbReference type="InterPro" id="IPR014155">
    <property type="entry name" value="VirB11"/>
</dbReference>
<dbReference type="RefSeq" id="WP_187638548.1">
    <property type="nucleotide sequence ID" value="NZ_VZQQ01000061.1"/>
</dbReference>
<organism evidence="4 5">
    <name type="scientific">Paraburkholderia podalyriae</name>
    <dbReference type="NCBI Taxonomy" id="1938811"/>
    <lineage>
        <taxon>Bacteria</taxon>
        <taxon>Pseudomonadati</taxon>
        <taxon>Pseudomonadota</taxon>
        <taxon>Betaproteobacteria</taxon>
        <taxon>Burkholderiales</taxon>
        <taxon>Burkholderiaceae</taxon>
        <taxon>Paraburkholderia</taxon>
    </lineage>
</organism>
<dbReference type="InterPro" id="IPR001482">
    <property type="entry name" value="T2SS/T4SS_dom"/>
</dbReference>
<dbReference type="Proteomes" id="UP000736373">
    <property type="component" value="Unassembled WGS sequence"/>
</dbReference>
<evidence type="ECO:0000313" key="4">
    <source>
        <dbReference type="EMBL" id="MBC8751640.1"/>
    </source>
</evidence>
<keyword evidence="2" id="KW-0067">ATP-binding</keyword>
<feature type="domain" description="Bacterial type II secretion system protein E" evidence="3">
    <location>
        <begin position="163"/>
        <end position="298"/>
    </location>
</feature>
<dbReference type="NCBIfam" id="TIGR02788">
    <property type="entry name" value="VirB11"/>
    <property type="match status" value="1"/>
</dbReference>
<dbReference type="Gene3D" id="3.40.50.300">
    <property type="entry name" value="P-loop containing nucleotide triphosphate hydrolases"/>
    <property type="match status" value="1"/>
</dbReference>